<evidence type="ECO:0000313" key="3">
    <source>
        <dbReference type="EMBL" id="CAF2122381.1"/>
    </source>
</evidence>
<dbReference type="EMBL" id="CAJNRF010010604">
    <property type="protein sequence ID" value="CAF2122381.1"/>
    <property type="molecule type" value="Genomic_DNA"/>
</dbReference>
<feature type="region of interest" description="Disordered" evidence="1">
    <location>
        <begin position="55"/>
        <end position="107"/>
    </location>
</feature>
<dbReference type="PANTHER" id="PTHR45749:SF37">
    <property type="entry name" value="OS05G0311600 PROTEIN"/>
    <property type="match status" value="1"/>
</dbReference>
<sequence length="578" mass="65431">MMLQVATYPFLYRSGFDSILYWLLKESSPKAFFFLVAKHKSLKMNPEKRRSIESFFLSSNKKSRNDDQKTETNVTTSSPSSTSESKNPPPTSPSNSNDQVMCDNASDTVSSSFSTSFSLNESFGKSVPKDISTSCHDPPAQPQLPNYPLNHQKRSFQSNSSRSIQIRKNRDRLIKICSTLHLMARQMISFRGHDESERSSNRGNFLEILHWAAITDPVVQSIFQDSTSNASYLSHDIQNELIHIMSTQIREDISSMLTNCNYALMADECKDISGRQQLSIVIRFIGDLNNRRIDTSNVVKEYFLGLVALDKFDAETLANKIVDFLNNLNIPLESCICLCFDGASVMSGCHAGVHVLLRKYMPKSRLVINDTCKVVCYMSDYFSILSNIHSFFTESGVTNMYFKIAQQELDLVKSSTLKLWDITRRDSRWGAIDAIINNFSAVIKALVDISEEGGGSRSVNAGGLLTHVKKSIFIITSFILHQLFGIIKILSDHLKNYVRGEYLIKSIIQQIKELRDEQSFQQIYDKAKEFCGENGIDFVQQYRSHRTTQIPARFAVRKVSSGFEYFGVTFAYASVLAF</sequence>
<proteinExistence type="predicted"/>
<organism evidence="3 4">
    <name type="scientific">Rotaria magnacalcarata</name>
    <dbReference type="NCBI Taxonomy" id="392030"/>
    <lineage>
        <taxon>Eukaryota</taxon>
        <taxon>Metazoa</taxon>
        <taxon>Spiralia</taxon>
        <taxon>Gnathifera</taxon>
        <taxon>Rotifera</taxon>
        <taxon>Eurotatoria</taxon>
        <taxon>Bdelloidea</taxon>
        <taxon>Philodinida</taxon>
        <taxon>Philodinidae</taxon>
        <taxon>Rotaria</taxon>
    </lineage>
</organism>
<feature type="compositionally biased region" description="Polar residues" evidence="1">
    <location>
        <begin position="155"/>
        <end position="164"/>
    </location>
</feature>
<dbReference type="Pfam" id="PF14291">
    <property type="entry name" value="DUF4371"/>
    <property type="match status" value="1"/>
</dbReference>
<evidence type="ECO:0000259" key="2">
    <source>
        <dbReference type="Pfam" id="PF14291"/>
    </source>
</evidence>
<gene>
    <name evidence="3" type="ORF">WKI299_LOCUS24646</name>
</gene>
<dbReference type="SUPFAM" id="SSF53098">
    <property type="entry name" value="Ribonuclease H-like"/>
    <property type="match status" value="1"/>
</dbReference>
<dbReference type="PANTHER" id="PTHR45749">
    <property type="match status" value="1"/>
</dbReference>
<evidence type="ECO:0000256" key="1">
    <source>
        <dbReference type="SAM" id="MobiDB-lite"/>
    </source>
</evidence>
<protein>
    <recommendedName>
        <fullName evidence="2">DUF4371 domain-containing protein</fullName>
    </recommendedName>
</protein>
<dbReference type="InterPro" id="IPR012337">
    <property type="entry name" value="RNaseH-like_sf"/>
</dbReference>
<feature type="compositionally biased region" description="Low complexity" evidence="1">
    <location>
        <begin position="71"/>
        <end position="86"/>
    </location>
</feature>
<comment type="caution">
    <text evidence="3">The sequence shown here is derived from an EMBL/GenBank/DDBJ whole genome shotgun (WGS) entry which is preliminary data.</text>
</comment>
<feature type="domain" description="DUF4371" evidence="2">
    <location>
        <begin position="166"/>
        <end position="350"/>
    </location>
</feature>
<name>A0A816V4I5_9BILA</name>
<reference evidence="3" key="1">
    <citation type="submission" date="2021-02" db="EMBL/GenBank/DDBJ databases">
        <authorList>
            <person name="Nowell W R."/>
        </authorList>
    </citation>
    <scope>NUCLEOTIDE SEQUENCE</scope>
</reference>
<accession>A0A816V4I5</accession>
<dbReference type="AlphaFoldDB" id="A0A816V4I5"/>
<dbReference type="Proteomes" id="UP000663856">
    <property type="component" value="Unassembled WGS sequence"/>
</dbReference>
<dbReference type="InterPro" id="IPR025398">
    <property type="entry name" value="DUF4371"/>
</dbReference>
<feature type="region of interest" description="Disordered" evidence="1">
    <location>
        <begin position="128"/>
        <end position="164"/>
    </location>
</feature>
<evidence type="ECO:0000313" key="4">
    <source>
        <dbReference type="Proteomes" id="UP000663856"/>
    </source>
</evidence>